<dbReference type="STRING" id="1249481.D641_0112970"/>
<keyword evidence="3" id="KW-0378">Hydrolase</keyword>
<proteinExistence type="inferred from homology"/>
<dbReference type="PROSITE" id="PS51192">
    <property type="entry name" value="HELICASE_ATP_BIND_1"/>
    <property type="match status" value="1"/>
</dbReference>
<keyword evidence="13" id="KW-1185">Reference proteome</keyword>
<feature type="compositionally biased region" description="Polar residues" evidence="9">
    <location>
        <begin position="235"/>
        <end position="247"/>
    </location>
</feature>
<dbReference type="PANTHER" id="PTHR13710:SF105">
    <property type="entry name" value="ATP-DEPENDENT DNA HELICASE Q1"/>
    <property type="match status" value="1"/>
</dbReference>
<dbReference type="GO" id="GO:0006310">
    <property type="term" value="P:DNA recombination"/>
    <property type="evidence" value="ECO:0007669"/>
    <property type="project" value="TreeGrafter"/>
</dbReference>
<dbReference type="GO" id="GO:0043590">
    <property type="term" value="C:bacterial nucleoid"/>
    <property type="evidence" value="ECO:0007669"/>
    <property type="project" value="TreeGrafter"/>
</dbReference>
<evidence type="ECO:0000256" key="6">
    <source>
        <dbReference type="ARBA" id="ARBA00023235"/>
    </source>
</evidence>
<dbReference type="InterPro" id="IPR027417">
    <property type="entry name" value="P-loop_NTPase"/>
</dbReference>
<evidence type="ECO:0000256" key="1">
    <source>
        <dbReference type="ARBA" id="ARBA00005446"/>
    </source>
</evidence>
<dbReference type="OrthoDB" id="9760034at2"/>
<gene>
    <name evidence="12" type="ORF">D641_0112970</name>
</gene>
<dbReference type="GO" id="GO:0043138">
    <property type="term" value="F:3'-5' DNA helicase activity"/>
    <property type="evidence" value="ECO:0007669"/>
    <property type="project" value="UniProtKB-EC"/>
</dbReference>
<evidence type="ECO:0000313" key="13">
    <source>
        <dbReference type="Proteomes" id="UP000019754"/>
    </source>
</evidence>
<dbReference type="PROSITE" id="PS00690">
    <property type="entry name" value="DEAH_ATP_HELICASE"/>
    <property type="match status" value="1"/>
</dbReference>
<protein>
    <recommendedName>
        <fullName evidence="8">DNA 3'-5' helicase</fullName>
        <ecNumber evidence="8">5.6.2.4</ecNumber>
    </recommendedName>
</protein>
<dbReference type="PANTHER" id="PTHR13710">
    <property type="entry name" value="DNA HELICASE RECQ FAMILY MEMBER"/>
    <property type="match status" value="1"/>
</dbReference>
<dbReference type="EMBL" id="AORC01000017">
    <property type="protein sequence ID" value="EYT48230.1"/>
    <property type="molecule type" value="Genomic_DNA"/>
</dbReference>
<dbReference type="GO" id="GO:0005737">
    <property type="term" value="C:cytoplasm"/>
    <property type="evidence" value="ECO:0007669"/>
    <property type="project" value="TreeGrafter"/>
</dbReference>
<keyword evidence="4" id="KW-0067">ATP-binding</keyword>
<dbReference type="GO" id="GO:0009378">
    <property type="term" value="F:four-way junction helicase activity"/>
    <property type="evidence" value="ECO:0007669"/>
    <property type="project" value="TreeGrafter"/>
</dbReference>
<evidence type="ECO:0000256" key="9">
    <source>
        <dbReference type="SAM" id="MobiDB-lite"/>
    </source>
</evidence>
<dbReference type="Gene3D" id="3.40.50.300">
    <property type="entry name" value="P-loop containing nucleotide triphosphate hydrolases"/>
    <property type="match status" value="2"/>
</dbReference>
<accession>A0A022KYH6</accession>
<reference evidence="12 13" key="1">
    <citation type="journal article" date="2013" name="Genome Announc.">
        <title>Draft genome sequence of an Actinobacterium, Brachybacterium muris strain UCD-AY4.</title>
        <authorList>
            <person name="Lo J.R."/>
            <person name="Lang J.M."/>
            <person name="Darling A.E."/>
            <person name="Eisen J.A."/>
            <person name="Coil D.A."/>
        </authorList>
    </citation>
    <scope>NUCLEOTIDE SEQUENCE [LARGE SCALE GENOMIC DNA]</scope>
    <source>
        <strain evidence="12 13">UCD-AY4</strain>
    </source>
</reference>
<evidence type="ECO:0000259" key="11">
    <source>
        <dbReference type="PROSITE" id="PS51194"/>
    </source>
</evidence>
<organism evidence="12 13">
    <name type="scientific">Brachybacterium muris UCD-AY4</name>
    <dbReference type="NCBI Taxonomy" id="1249481"/>
    <lineage>
        <taxon>Bacteria</taxon>
        <taxon>Bacillati</taxon>
        <taxon>Actinomycetota</taxon>
        <taxon>Actinomycetes</taxon>
        <taxon>Micrococcales</taxon>
        <taxon>Dermabacteraceae</taxon>
        <taxon>Brachybacterium</taxon>
    </lineage>
</organism>
<dbReference type="AlphaFoldDB" id="A0A022KYH6"/>
<dbReference type="InterPro" id="IPR029057">
    <property type="entry name" value="PRTase-like"/>
</dbReference>
<dbReference type="GO" id="GO:0005524">
    <property type="term" value="F:ATP binding"/>
    <property type="evidence" value="ECO:0007669"/>
    <property type="project" value="UniProtKB-KW"/>
</dbReference>
<evidence type="ECO:0000256" key="5">
    <source>
        <dbReference type="ARBA" id="ARBA00023125"/>
    </source>
</evidence>
<dbReference type="SUPFAM" id="SSF53271">
    <property type="entry name" value="PRTase-like"/>
    <property type="match status" value="1"/>
</dbReference>
<dbReference type="Pfam" id="PF00271">
    <property type="entry name" value="Helicase_C"/>
    <property type="match status" value="1"/>
</dbReference>
<evidence type="ECO:0000313" key="12">
    <source>
        <dbReference type="EMBL" id="EYT48230.1"/>
    </source>
</evidence>
<evidence type="ECO:0000259" key="10">
    <source>
        <dbReference type="PROSITE" id="PS51192"/>
    </source>
</evidence>
<dbReference type="InterPro" id="IPR014001">
    <property type="entry name" value="Helicase_ATP-bd"/>
</dbReference>
<dbReference type="RefSeq" id="WP_017823930.1">
    <property type="nucleotide sequence ID" value="NZ_AORC01000017.1"/>
</dbReference>
<name>A0A022KYH6_9MICO</name>
<comment type="catalytic activity">
    <reaction evidence="7">
        <text>Couples ATP hydrolysis with the unwinding of duplex DNA by translocating in the 3'-5' direction.</text>
        <dbReference type="EC" id="5.6.2.4"/>
    </reaction>
</comment>
<feature type="region of interest" description="Disordered" evidence="9">
    <location>
        <begin position="225"/>
        <end position="253"/>
    </location>
</feature>
<feature type="region of interest" description="Disordered" evidence="9">
    <location>
        <begin position="544"/>
        <end position="572"/>
    </location>
</feature>
<sequence>MSQTSDPSGPKPPADLGALDSALHEEALEALRALTGREDARFHDGQFEAIQALVEQRRRVLVVQRTGWGKSAVYFLAALLQRRRGMGPALIISPLIALMRDQVAAAQRAGVRAAAISSANPTEWGDIEQGLAADSLDVLLVSPERLVNPRFREEQLPRLVERCGLLVIDEAHCISDWGHDFRPDYRRLRDLVAELDPAVPVLATTATANSRVVADVEEQLGVTATTDATLEGDPAQSNGPQGSTAQGSPAPDSAVLTLRGPLTRESLRLGCLTLPDDRARLEYLVEHLDQLPGSGIIYTLTVSAAEDLADLLDRPGRRVRAYTGRTDAEERAALEQALKDNQVKALAATSALGMGFDKPDLGFVVHLGAPSSPVAYYQQVGRAGRATDSADVLLLPGREDRAIWEYFATASMPSQESADAVLAELARAGTPLSTPALEARVDIKRSPLELLLKVLAVEGAVQNVKGGWVTTGLPWTYDAPRYENVARARRAEQQAMLDYERLQPGEPQQCRMVFLAHQLDDATAQPCGRCDVCAGPWYPAPGSSGVTAADARSGSAEQAPGAGQSPADDSRQAVSRLLDRVGVPVDPRKQWPQGLDRLDVRTESGAAPRGNIPPAERVEEGRVLARMSDLGWAVPLRELLTVDEQGHAIDAEVTPRIAQRVVEVLTDWDWEQRPAAVLAVPSLSRPRLVRSLADGISRVGRLQDLGDLGLSPSAQPLHGARNSAFRVAALWDRFTVPPALAQAISELDGAPILLVDDTIDTRWTMTIAGRLLRRAGSGPVLPLALAQQA</sequence>
<evidence type="ECO:0000256" key="4">
    <source>
        <dbReference type="ARBA" id="ARBA00022840"/>
    </source>
</evidence>
<dbReference type="InterPro" id="IPR001650">
    <property type="entry name" value="Helicase_C-like"/>
</dbReference>
<dbReference type="PROSITE" id="PS51194">
    <property type="entry name" value="HELICASE_CTER"/>
    <property type="match status" value="1"/>
</dbReference>
<keyword evidence="6" id="KW-0413">Isomerase</keyword>
<dbReference type="GO" id="GO:0030894">
    <property type="term" value="C:replisome"/>
    <property type="evidence" value="ECO:0007669"/>
    <property type="project" value="TreeGrafter"/>
</dbReference>
<dbReference type="SMART" id="SM00487">
    <property type="entry name" value="DEXDc"/>
    <property type="match status" value="1"/>
</dbReference>
<keyword evidence="2" id="KW-0547">Nucleotide-binding</keyword>
<dbReference type="GO" id="GO:0016787">
    <property type="term" value="F:hydrolase activity"/>
    <property type="evidence" value="ECO:0007669"/>
    <property type="project" value="UniProtKB-KW"/>
</dbReference>
<dbReference type="EC" id="5.6.2.4" evidence="8"/>
<evidence type="ECO:0000256" key="7">
    <source>
        <dbReference type="ARBA" id="ARBA00034617"/>
    </source>
</evidence>
<feature type="domain" description="Helicase C-terminal" evidence="11">
    <location>
        <begin position="283"/>
        <end position="438"/>
    </location>
</feature>
<dbReference type="GO" id="GO:0006281">
    <property type="term" value="P:DNA repair"/>
    <property type="evidence" value="ECO:0007669"/>
    <property type="project" value="TreeGrafter"/>
</dbReference>
<dbReference type="InterPro" id="IPR011545">
    <property type="entry name" value="DEAD/DEAH_box_helicase_dom"/>
</dbReference>
<dbReference type="Proteomes" id="UP000019754">
    <property type="component" value="Unassembled WGS sequence"/>
</dbReference>
<comment type="similarity">
    <text evidence="1">Belongs to the helicase family. RecQ subfamily.</text>
</comment>
<comment type="caution">
    <text evidence="12">The sequence shown here is derived from an EMBL/GenBank/DDBJ whole genome shotgun (WGS) entry which is preliminary data.</text>
</comment>
<dbReference type="SUPFAM" id="SSF52540">
    <property type="entry name" value="P-loop containing nucleoside triphosphate hydrolases"/>
    <property type="match status" value="1"/>
</dbReference>
<keyword evidence="5" id="KW-0238">DNA-binding</keyword>
<dbReference type="HOGENOM" id="CLU_001103_5_0_11"/>
<dbReference type="Pfam" id="PF00270">
    <property type="entry name" value="DEAD"/>
    <property type="match status" value="1"/>
</dbReference>
<dbReference type="InterPro" id="IPR002464">
    <property type="entry name" value="DNA/RNA_helicase_DEAH_CS"/>
</dbReference>
<evidence type="ECO:0000256" key="3">
    <source>
        <dbReference type="ARBA" id="ARBA00022801"/>
    </source>
</evidence>
<dbReference type="GO" id="GO:0003677">
    <property type="term" value="F:DNA binding"/>
    <property type="evidence" value="ECO:0007669"/>
    <property type="project" value="UniProtKB-KW"/>
</dbReference>
<keyword evidence="12" id="KW-0347">Helicase</keyword>
<feature type="domain" description="Helicase ATP-binding" evidence="10">
    <location>
        <begin position="51"/>
        <end position="226"/>
    </location>
</feature>
<dbReference type="SMART" id="SM00490">
    <property type="entry name" value="HELICc"/>
    <property type="match status" value="1"/>
</dbReference>
<evidence type="ECO:0000256" key="2">
    <source>
        <dbReference type="ARBA" id="ARBA00022741"/>
    </source>
</evidence>
<evidence type="ECO:0000256" key="8">
    <source>
        <dbReference type="ARBA" id="ARBA00034808"/>
    </source>
</evidence>